<keyword evidence="3" id="KW-0472">Membrane</keyword>
<reference evidence="8" key="1">
    <citation type="submission" date="2020-07" db="EMBL/GenBank/DDBJ databases">
        <title>Huge and variable diversity of episymbiotic CPR bacteria and DPANN archaea in groundwater ecosystems.</title>
        <authorList>
            <person name="He C.Y."/>
            <person name="Keren R."/>
            <person name="Whittaker M."/>
            <person name="Farag I.F."/>
            <person name="Doudna J."/>
            <person name="Cate J.H.D."/>
            <person name="Banfield J.F."/>
        </authorList>
    </citation>
    <scope>NUCLEOTIDE SEQUENCE</scope>
    <source>
        <strain evidence="8">NC_groundwater_1818_Pr3_B-0.1um_66_35</strain>
    </source>
</reference>
<evidence type="ECO:0000256" key="6">
    <source>
        <dbReference type="ARBA" id="ARBA00023288"/>
    </source>
</evidence>
<keyword evidence="4" id="KW-0564">Palmitate</keyword>
<dbReference type="EMBL" id="JACRJB010000053">
    <property type="protein sequence ID" value="MBI5131623.1"/>
    <property type="molecule type" value="Genomic_DNA"/>
</dbReference>
<dbReference type="Pfam" id="PF13627">
    <property type="entry name" value="LptM_cons"/>
    <property type="match status" value="1"/>
</dbReference>
<comment type="subcellular location">
    <subcellularLocation>
        <location evidence="1">Cell outer membrane</location>
        <topology evidence="1">Lipid-anchor</topology>
    </subcellularLocation>
</comment>
<evidence type="ECO:0000313" key="8">
    <source>
        <dbReference type="EMBL" id="MBI5131623.1"/>
    </source>
</evidence>
<evidence type="ECO:0000256" key="4">
    <source>
        <dbReference type="ARBA" id="ARBA00023139"/>
    </source>
</evidence>
<protein>
    <submittedName>
        <fullName evidence="8">Lipoprotein</fullName>
    </submittedName>
</protein>
<dbReference type="GO" id="GO:0009279">
    <property type="term" value="C:cell outer membrane"/>
    <property type="evidence" value="ECO:0007669"/>
    <property type="project" value="UniProtKB-SubCell"/>
</dbReference>
<dbReference type="AlphaFoldDB" id="A0A933S018"/>
<dbReference type="InterPro" id="IPR032831">
    <property type="entry name" value="LptM_cons"/>
</dbReference>
<organism evidence="8 9">
    <name type="scientific">Rhodopseudomonas palustris</name>
    <dbReference type="NCBI Taxonomy" id="1076"/>
    <lineage>
        <taxon>Bacteria</taxon>
        <taxon>Pseudomonadati</taxon>
        <taxon>Pseudomonadota</taxon>
        <taxon>Alphaproteobacteria</taxon>
        <taxon>Hyphomicrobiales</taxon>
        <taxon>Nitrobacteraceae</taxon>
        <taxon>Rhodopseudomonas</taxon>
    </lineage>
</organism>
<evidence type="ECO:0000256" key="2">
    <source>
        <dbReference type="ARBA" id="ARBA00022729"/>
    </source>
</evidence>
<keyword evidence="5" id="KW-0998">Cell outer membrane</keyword>
<dbReference type="Proteomes" id="UP000782519">
    <property type="component" value="Unassembled WGS sequence"/>
</dbReference>
<keyword evidence="2" id="KW-0732">Signal</keyword>
<name>A0A933S018_RHOPL</name>
<gene>
    <name evidence="8" type="ORF">HZA66_19470</name>
</gene>
<proteinExistence type="predicted"/>
<evidence type="ECO:0000256" key="5">
    <source>
        <dbReference type="ARBA" id="ARBA00023237"/>
    </source>
</evidence>
<dbReference type="NCBIfam" id="NF047847">
    <property type="entry name" value="SS_mature_LptM"/>
    <property type="match status" value="1"/>
</dbReference>
<evidence type="ECO:0000256" key="3">
    <source>
        <dbReference type="ARBA" id="ARBA00023136"/>
    </source>
</evidence>
<evidence type="ECO:0000313" key="9">
    <source>
        <dbReference type="Proteomes" id="UP000782519"/>
    </source>
</evidence>
<comment type="caution">
    <text evidence="8">The sequence shown here is derived from an EMBL/GenBank/DDBJ whole genome shotgun (WGS) entry which is preliminary data.</text>
</comment>
<feature type="compositionally biased region" description="Low complexity" evidence="7">
    <location>
        <begin position="34"/>
        <end position="59"/>
    </location>
</feature>
<feature type="region of interest" description="Disordered" evidence="7">
    <location>
        <begin position="33"/>
        <end position="77"/>
    </location>
</feature>
<dbReference type="PROSITE" id="PS51257">
    <property type="entry name" value="PROKAR_LIPOPROTEIN"/>
    <property type="match status" value="1"/>
</dbReference>
<evidence type="ECO:0000256" key="1">
    <source>
        <dbReference type="ARBA" id="ARBA00004459"/>
    </source>
</evidence>
<sequence length="91" mass="8822">MNRTAGPSRWALVVIAVATLALAGCGRKGGLDLPSGAADTPTAGAGASSAPSASSAPAAKGDVFDSSYGTNAPPVAGKGQKKRIILDSLLD</sequence>
<accession>A0A933S018</accession>
<evidence type="ECO:0000256" key="7">
    <source>
        <dbReference type="SAM" id="MobiDB-lite"/>
    </source>
</evidence>
<keyword evidence="6 8" id="KW-0449">Lipoprotein</keyword>